<sequence length="804" mass="87500">MSVRHGTRTPLFDVPVRHRSPPEPGTMRRVVNDTRRPRSRRLPTPEPVPSAPPIPAGRNGHGVVARGRATLYGSPSAAPAADLSPALLAALEHAGEGVFLLDREWRVLHRGAAAVCLTDGGAAFDGAVPTLWQAWPSLVGSEAERAMRAAMADRASARLEHRGAADDGGDRWLDILVSPTADGLCLILRDVGAQKRAEDAARRADTRFDLVAGAVEAALFDWDLETGEVTRSRGLSELLGYDPSEADATKEWWLDLVHPDDRDRVAADLGAALAAGDGYVTLCRARHKDGGYRHVRDRGLVVRDAAGRATRVVGSTVDVTARRETEAALAASEERRRLALRHAPVVVYQQDRDLRFTWVDNLNPLAWPDGVVGRTDADLLPPAEAAVVLPLKRRVMETGEAARKEVRATSPTGTRVYDLTVEPLRDERGAVVGVTGSAVDVTERWRAEEELRRRADLLDQADDAIFAWDWPNGTITFWNRGAERLYGLPRGEALGRISHDLLRTRHADTTARFLDDLERDGSWSGELEHVAADGATMTVETRHALVREPNGSAFVVEVNRDVTARRALERLHEDFLAAASHDLKNPLGAVKGQAQLLRRRLLRGGAPDVDRLVAGLEQIDATTGRMTALIDELGDIARLRAGQPLDLRLEPIDMVALVRQCAEQYGRTTDRHCLRVETPLPHLIGIWDERRLERVIANLVTNAIKYSPSGGEVLLCVDLEEGANGPWVVVAVRDRGVGIPAADLPHVFDRFRRGANVGGIAGTGIGLAGARRIVEQHGGTILVASIEGEGSTFTMRIPLNSAEA</sequence>
<dbReference type="PANTHER" id="PTHR43304">
    <property type="entry name" value="PHYTOCHROME-LIKE PROTEIN CPH1"/>
    <property type="match status" value="1"/>
</dbReference>
<dbReference type="InterPro" id="IPR035965">
    <property type="entry name" value="PAS-like_dom_sf"/>
</dbReference>
<dbReference type="InterPro" id="IPR013656">
    <property type="entry name" value="PAS_4"/>
</dbReference>
<dbReference type="Gene3D" id="3.30.565.10">
    <property type="entry name" value="Histidine kinase-like ATPase, C-terminal domain"/>
    <property type="match status" value="1"/>
</dbReference>
<dbReference type="SUPFAM" id="SSF55874">
    <property type="entry name" value="ATPase domain of HSP90 chaperone/DNA topoisomerase II/histidine kinase"/>
    <property type="match status" value="1"/>
</dbReference>
<dbReference type="SUPFAM" id="SSF55785">
    <property type="entry name" value="PYP-like sensor domain (PAS domain)"/>
    <property type="match status" value="4"/>
</dbReference>
<organism evidence="10">
    <name type="scientific">uncultured Thermomicrobiales bacterium</name>
    <dbReference type="NCBI Taxonomy" id="1645740"/>
    <lineage>
        <taxon>Bacteria</taxon>
        <taxon>Pseudomonadati</taxon>
        <taxon>Thermomicrobiota</taxon>
        <taxon>Thermomicrobia</taxon>
        <taxon>Thermomicrobiales</taxon>
        <taxon>environmental samples</taxon>
    </lineage>
</organism>
<feature type="domain" description="PAS" evidence="8">
    <location>
        <begin position="450"/>
        <end position="519"/>
    </location>
</feature>
<dbReference type="InterPro" id="IPR005467">
    <property type="entry name" value="His_kinase_dom"/>
</dbReference>
<evidence type="ECO:0000256" key="1">
    <source>
        <dbReference type="ARBA" id="ARBA00000085"/>
    </source>
</evidence>
<dbReference type="PROSITE" id="PS50113">
    <property type="entry name" value="PAC"/>
    <property type="match status" value="2"/>
</dbReference>
<dbReference type="Pfam" id="PF08448">
    <property type="entry name" value="PAS_4"/>
    <property type="match status" value="2"/>
</dbReference>
<evidence type="ECO:0000256" key="2">
    <source>
        <dbReference type="ARBA" id="ARBA00012438"/>
    </source>
</evidence>
<name>A0A6J4VSG7_9BACT</name>
<dbReference type="PANTHER" id="PTHR43304:SF1">
    <property type="entry name" value="PAC DOMAIN-CONTAINING PROTEIN"/>
    <property type="match status" value="1"/>
</dbReference>
<dbReference type="CDD" id="cd00082">
    <property type="entry name" value="HisKA"/>
    <property type="match status" value="1"/>
</dbReference>
<keyword evidence="5 10" id="KW-0418">Kinase</keyword>
<evidence type="ECO:0000256" key="4">
    <source>
        <dbReference type="ARBA" id="ARBA00022679"/>
    </source>
</evidence>
<dbReference type="AlphaFoldDB" id="A0A6J4VSG7"/>
<feature type="domain" description="PAC" evidence="9">
    <location>
        <begin position="279"/>
        <end position="331"/>
    </location>
</feature>
<evidence type="ECO:0000313" key="10">
    <source>
        <dbReference type="EMBL" id="CAA9585536.1"/>
    </source>
</evidence>
<dbReference type="Gene3D" id="1.10.287.130">
    <property type="match status" value="1"/>
</dbReference>
<evidence type="ECO:0000256" key="5">
    <source>
        <dbReference type="ARBA" id="ARBA00022777"/>
    </source>
</evidence>
<dbReference type="InterPro" id="IPR003661">
    <property type="entry name" value="HisK_dim/P_dom"/>
</dbReference>
<feature type="domain" description="PAS" evidence="8">
    <location>
        <begin position="204"/>
        <end position="276"/>
    </location>
</feature>
<comment type="catalytic activity">
    <reaction evidence="1">
        <text>ATP + protein L-histidine = ADP + protein N-phospho-L-histidine.</text>
        <dbReference type="EC" id="2.7.13.3"/>
    </reaction>
</comment>
<evidence type="ECO:0000256" key="3">
    <source>
        <dbReference type="ARBA" id="ARBA00022553"/>
    </source>
</evidence>
<feature type="compositionally biased region" description="Pro residues" evidence="6">
    <location>
        <begin position="44"/>
        <end position="55"/>
    </location>
</feature>
<dbReference type="GO" id="GO:0006355">
    <property type="term" value="P:regulation of DNA-templated transcription"/>
    <property type="evidence" value="ECO:0007669"/>
    <property type="project" value="InterPro"/>
</dbReference>
<dbReference type="EC" id="2.7.13.3" evidence="2"/>
<reference evidence="10" key="1">
    <citation type="submission" date="2020-02" db="EMBL/GenBank/DDBJ databases">
        <authorList>
            <person name="Meier V. D."/>
        </authorList>
    </citation>
    <scope>NUCLEOTIDE SEQUENCE</scope>
    <source>
        <strain evidence="10">AVDCRST_MAG19</strain>
    </source>
</reference>
<feature type="region of interest" description="Disordered" evidence="6">
    <location>
        <begin position="1"/>
        <end position="59"/>
    </location>
</feature>
<dbReference type="FunFam" id="3.30.565.10:FF:000006">
    <property type="entry name" value="Sensor histidine kinase WalK"/>
    <property type="match status" value="1"/>
</dbReference>
<dbReference type="InterPro" id="IPR013655">
    <property type="entry name" value="PAS_fold_3"/>
</dbReference>
<evidence type="ECO:0000259" key="8">
    <source>
        <dbReference type="PROSITE" id="PS50112"/>
    </source>
</evidence>
<dbReference type="Pfam" id="PF00512">
    <property type="entry name" value="HisKA"/>
    <property type="match status" value="1"/>
</dbReference>
<dbReference type="SMART" id="SM00086">
    <property type="entry name" value="PAC"/>
    <property type="match status" value="4"/>
</dbReference>
<proteinExistence type="predicted"/>
<dbReference type="PRINTS" id="PR00344">
    <property type="entry name" value="BCTRLSENSOR"/>
</dbReference>
<dbReference type="NCBIfam" id="TIGR00229">
    <property type="entry name" value="sensory_box"/>
    <property type="match status" value="3"/>
</dbReference>
<dbReference type="Gene3D" id="3.30.450.20">
    <property type="entry name" value="PAS domain"/>
    <property type="match status" value="4"/>
</dbReference>
<feature type="domain" description="PAC" evidence="9">
    <location>
        <begin position="402"/>
        <end position="453"/>
    </location>
</feature>
<feature type="domain" description="Histidine kinase" evidence="7">
    <location>
        <begin position="578"/>
        <end position="801"/>
    </location>
</feature>
<gene>
    <name evidence="10" type="ORF">AVDCRST_MAG19-4538</name>
</gene>
<dbReference type="InterPro" id="IPR013767">
    <property type="entry name" value="PAS_fold"/>
</dbReference>
<dbReference type="EMBL" id="CADCWL010000251">
    <property type="protein sequence ID" value="CAA9585536.1"/>
    <property type="molecule type" value="Genomic_DNA"/>
</dbReference>
<evidence type="ECO:0000259" key="9">
    <source>
        <dbReference type="PROSITE" id="PS50113"/>
    </source>
</evidence>
<dbReference type="SMART" id="SM00387">
    <property type="entry name" value="HATPase_c"/>
    <property type="match status" value="1"/>
</dbReference>
<keyword evidence="4" id="KW-0808">Transferase</keyword>
<protein>
    <recommendedName>
        <fullName evidence="2">histidine kinase</fullName>
        <ecNumber evidence="2">2.7.13.3</ecNumber>
    </recommendedName>
</protein>
<dbReference type="InterPro" id="IPR052162">
    <property type="entry name" value="Sensor_kinase/Photoreceptor"/>
</dbReference>
<dbReference type="InterPro" id="IPR001610">
    <property type="entry name" value="PAC"/>
</dbReference>
<dbReference type="PROSITE" id="PS50112">
    <property type="entry name" value="PAS"/>
    <property type="match status" value="2"/>
</dbReference>
<dbReference type="PROSITE" id="PS50109">
    <property type="entry name" value="HIS_KIN"/>
    <property type="match status" value="1"/>
</dbReference>
<dbReference type="InterPro" id="IPR003594">
    <property type="entry name" value="HATPase_dom"/>
</dbReference>
<dbReference type="InterPro" id="IPR000014">
    <property type="entry name" value="PAS"/>
</dbReference>
<dbReference type="InterPro" id="IPR036097">
    <property type="entry name" value="HisK_dim/P_sf"/>
</dbReference>
<dbReference type="Pfam" id="PF00989">
    <property type="entry name" value="PAS"/>
    <property type="match status" value="1"/>
</dbReference>
<dbReference type="GO" id="GO:0000155">
    <property type="term" value="F:phosphorelay sensor kinase activity"/>
    <property type="evidence" value="ECO:0007669"/>
    <property type="project" value="InterPro"/>
</dbReference>
<dbReference type="Pfam" id="PF08447">
    <property type="entry name" value="PAS_3"/>
    <property type="match status" value="1"/>
</dbReference>
<dbReference type="InterPro" id="IPR000700">
    <property type="entry name" value="PAS-assoc_C"/>
</dbReference>
<evidence type="ECO:0000259" key="7">
    <source>
        <dbReference type="PROSITE" id="PS50109"/>
    </source>
</evidence>
<dbReference type="Pfam" id="PF02518">
    <property type="entry name" value="HATPase_c"/>
    <property type="match status" value="1"/>
</dbReference>
<dbReference type="SMART" id="SM00388">
    <property type="entry name" value="HisKA"/>
    <property type="match status" value="1"/>
</dbReference>
<dbReference type="SMART" id="SM00091">
    <property type="entry name" value="PAS"/>
    <property type="match status" value="4"/>
</dbReference>
<accession>A0A6J4VSG7</accession>
<dbReference type="CDD" id="cd00130">
    <property type="entry name" value="PAS"/>
    <property type="match status" value="3"/>
</dbReference>
<dbReference type="InterPro" id="IPR036890">
    <property type="entry name" value="HATPase_C_sf"/>
</dbReference>
<evidence type="ECO:0000256" key="6">
    <source>
        <dbReference type="SAM" id="MobiDB-lite"/>
    </source>
</evidence>
<dbReference type="CDD" id="cd00075">
    <property type="entry name" value="HATPase"/>
    <property type="match status" value="1"/>
</dbReference>
<dbReference type="SUPFAM" id="SSF47384">
    <property type="entry name" value="Homodimeric domain of signal transducing histidine kinase"/>
    <property type="match status" value="1"/>
</dbReference>
<dbReference type="InterPro" id="IPR004358">
    <property type="entry name" value="Sig_transdc_His_kin-like_C"/>
</dbReference>
<keyword evidence="3" id="KW-0597">Phosphoprotein</keyword>